<dbReference type="InParanoid" id="H1XXK3"/>
<keyword evidence="3" id="KW-1185">Reference proteome</keyword>
<sequence length="65" mass="7757">MKKIEIDLPDSLFLELEKLRKESGLLNFNDFLIAILQNYLDQQNPSQKEKDEQDIEKRLKDLGYM</sequence>
<evidence type="ECO:0000313" key="2">
    <source>
        <dbReference type="EMBL" id="EHO43127.1"/>
    </source>
</evidence>
<reference evidence="2 3" key="1">
    <citation type="submission" date="2011-09" db="EMBL/GenBank/DDBJ databases">
        <title>The permanent draft genome of Caldithrix abyssi DSM 13497.</title>
        <authorList>
            <consortium name="US DOE Joint Genome Institute (JGI-PGF)"/>
            <person name="Lucas S."/>
            <person name="Han J."/>
            <person name="Lapidus A."/>
            <person name="Bruce D."/>
            <person name="Goodwin L."/>
            <person name="Pitluck S."/>
            <person name="Peters L."/>
            <person name="Kyrpides N."/>
            <person name="Mavromatis K."/>
            <person name="Ivanova N."/>
            <person name="Mikhailova N."/>
            <person name="Chertkov O."/>
            <person name="Detter J.C."/>
            <person name="Tapia R."/>
            <person name="Han C."/>
            <person name="Land M."/>
            <person name="Hauser L."/>
            <person name="Markowitz V."/>
            <person name="Cheng J.-F."/>
            <person name="Hugenholtz P."/>
            <person name="Woyke T."/>
            <person name="Wu D."/>
            <person name="Spring S."/>
            <person name="Brambilla E."/>
            <person name="Klenk H.-P."/>
            <person name="Eisen J.A."/>
        </authorList>
    </citation>
    <scope>NUCLEOTIDE SEQUENCE [LARGE SCALE GENOMIC DNA]</scope>
    <source>
        <strain evidence="2 3">DSM 13497</strain>
    </source>
</reference>
<evidence type="ECO:0008006" key="5">
    <source>
        <dbReference type="Google" id="ProtNLM"/>
    </source>
</evidence>
<dbReference type="OrthoDB" id="8394792at2"/>
<reference evidence="1 4" key="2">
    <citation type="submission" date="2016-11" db="EMBL/GenBank/DDBJ databases">
        <title>Genomic analysis of Caldithrix abyssi and proposal of a novel bacterial phylum Caldithrichaeota.</title>
        <authorList>
            <person name="Kublanov I."/>
            <person name="Sigalova O."/>
            <person name="Gavrilov S."/>
            <person name="Lebedinsky A."/>
            <person name="Ivanova N."/>
            <person name="Daum C."/>
            <person name="Reddy T."/>
            <person name="Klenk H.P."/>
            <person name="Goker M."/>
            <person name="Reva O."/>
            <person name="Miroshnichenko M."/>
            <person name="Kyprides N."/>
            <person name="Woyke T."/>
            <person name="Gelfand M."/>
        </authorList>
    </citation>
    <scope>NUCLEOTIDE SEQUENCE [LARGE SCALE GENOMIC DNA]</scope>
    <source>
        <strain evidence="1 4">LF13</strain>
    </source>
</reference>
<proteinExistence type="predicted"/>
<name>H1XXK3_CALAY</name>
<dbReference type="EMBL" id="CM001402">
    <property type="protein sequence ID" value="EHO43127.1"/>
    <property type="molecule type" value="Genomic_DNA"/>
</dbReference>
<dbReference type="AlphaFoldDB" id="H1XXK3"/>
<evidence type="ECO:0000313" key="3">
    <source>
        <dbReference type="Proteomes" id="UP000004671"/>
    </source>
</evidence>
<dbReference type="PaxDb" id="880073-Calab_3528"/>
<dbReference type="HOGENOM" id="CLU_2841480_0_0_0"/>
<dbReference type="RefSeq" id="WP_006930615.1">
    <property type="nucleotide sequence ID" value="NZ_CM001402.1"/>
</dbReference>
<dbReference type="Proteomes" id="UP000183868">
    <property type="component" value="Chromosome"/>
</dbReference>
<dbReference type="STRING" id="880073.Cabys_2467"/>
<organism evidence="2 3">
    <name type="scientific">Caldithrix abyssi DSM 13497</name>
    <dbReference type="NCBI Taxonomy" id="880073"/>
    <lineage>
        <taxon>Bacteria</taxon>
        <taxon>Pseudomonadati</taxon>
        <taxon>Calditrichota</taxon>
        <taxon>Calditrichia</taxon>
        <taxon>Calditrichales</taxon>
        <taxon>Calditrichaceae</taxon>
        <taxon>Caldithrix</taxon>
    </lineage>
</organism>
<evidence type="ECO:0000313" key="4">
    <source>
        <dbReference type="Proteomes" id="UP000183868"/>
    </source>
</evidence>
<gene>
    <name evidence="1" type="ORF">Cabys_2467</name>
    <name evidence="2" type="ORF">Calab_3528</name>
</gene>
<accession>H1XXK3</accession>
<dbReference type="Proteomes" id="UP000004671">
    <property type="component" value="Chromosome"/>
</dbReference>
<dbReference type="KEGG" id="caby:Cabys_2467"/>
<dbReference type="EMBL" id="CP018099">
    <property type="protein sequence ID" value="APF19216.1"/>
    <property type="molecule type" value="Genomic_DNA"/>
</dbReference>
<protein>
    <recommendedName>
        <fullName evidence="5">CopG family transcriptional regulator</fullName>
    </recommendedName>
</protein>
<evidence type="ECO:0000313" key="1">
    <source>
        <dbReference type="EMBL" id="APF19216.1"/>
    </source>
</evidence>